<evidence type="ECO:0000256" key="1">
    <source>
        <dbReference type="SAM" id="Phobius"/>
    </source>
</evidence>
<sequence>MYFSTVILYFLLGCITSLMSTIFLSFVIRTRLLSYILGAFLIILSFILLLLTIFKYKTCYDHFVFIIASVFCLIGGSLCEVINSQYHIKSHYFNRASVYFFIEGSVSITLSLLWPIFTKIFMKKIIPASAINREQERLLYTMINLLNALLLALVIPSTDSVTTSSLSIYAILYSFGIWLVGGTFAATCGISIERKAKKIKREATRVTATSKAGVVDDIN</sequence>
<dbReference type="EMBL" id="MLAK01000562">
    <property type="protein sequence ID" value="OHT12485.1"/>
    <property type="molecule type" value="Genomic_DNA"/>
</dbReference>
<name>A0A1J4KSN6_9EUKA</name>
<comment type="caution">
    <text evidence="2">The sequence shown here is derived from an EMBL/GenBank/DDBJ whole genome shotgun (WGS) entry which is preliminary data.</text>
</comment>
<reference evidence="2" key="1">
    <citation type="submission" date="2016-10" db="EMBL/GenBank/DDBJ databases">
        <authorList>
            <person name="Benchimol M."/>
            <person name="Almeida L.G."/>
            <person name="Vasconcelos A.T."/>
            <person name="Perreira-Neves A."/>
            <person name="Rosa I.A."/>
            <person name="Tasca T."/>
            <person name="Bogo M.R."/>
            <person name="de Souza W."/>
        </authorList>
    </citation>
    <scope>NUCLEOTIDE SEQUENCE [LARGE SCALE GENOMIC DNA]</scope>
    <source>
        <strain evidence="2">K</strain>
    </source>
</reference>
<dbReference type="GeneID" id="94834410"/>
<feature type="transmembrane region" description="Helical" evidence="1">
    <location>
        <begin position="63"/>
        <end position="86"/>
    </location>
</feature>
<protein>
    <submittedName>
        <fullName evidence="2">Uncharacterized protein</fullName>
    </submittedName>
</protein>
<feature type="transmembrane region" description="Helical" evidence="1">
    <location>
        <begin position="7"/>
        <end position="26"/>
    </location>
</feature>
<organism evidence="2 3">
    <name type="scientific">Tritrichomonas foetus</name>
    <dbReference type="NCBI Taxonomy" id="1144522"/>
    <lineage>
        <taxon>Eukaryota</taxon>
        <taxon>Metamonada</taxon>
        <taxon>Parabasalia</taxon>
        <taxon>Tritrichomonadida</taxon>
        <taxon>Tritrichomonadidae</taxon>
        <taxon>Tritrichomonas</taxon>
    </lineage>
</organism>
<dbReference type="RefSeq" id="XP_068365621.1">
    <property type="nucleotide sequence ID" value="XM_068499706.1"/>
</dbReference>
<keyword evidence="1" id="KW-0812">Transmembrane</keyword>
<evidence type="ECO:0000313" key="2">
    <source>
        <dbReference type="EMBL" id="OHT12485.1"/>
    </source>
</evidence>
<evidence type="ECO:0000313" key="3">
    <source>
        <dbReference type="Proteomes" id="UP000179807"/>
    </source>
</evidence>
<gene>
    <name evidence="2" type="ORF">TRFO_17638</name>
</gene>
<feature type="transmembrane region" description="Helical" evidence="1">
    <location>
        <begin position="98"/>
        <end position="117"/>
    </location>
</feature>
<feature type="transmembrane region" description="Helical" evidence="1">
    <location>
        <begin position="138"/>
        <end position="156"/>
    </location>
</feature>
<accession>A0A1J4KSN6</accession>
<feature type="transmembrane region" description="Helical" evidence="1">
    <location>
        <begin position="168"/>
        <end position="192"/>
    </location>
</feature>
<proteinExistence type="predicted"/>
<keyword evidence="1" id="KW-0472">Membrane</keyword>
<dbReference type="Proteomes" id="UP000179807">
    <property type="component" value="Unassembled WGS sequence"/>
</dbReference>
<keyword evidence="3" id="KW-1185">Reference proteome</keyword>
<dbReference type="VEuPathDB" id="TrichDB:TRFO_17638"/>
<keyword evidence="1" id="KW-1133">Transmembrane helix</keyword>
<feature type="transmembrane region" description="Helical" evidence="1">
    <location>
        <begin position="32"/>
        <end position="51"/>
    </location>
</feature>
<dbReference type="AlphaFoldDB" id="A0A1J4KSN6"/>